<keyword evidence="1" id="KW-0812">Transmembrane</keyword>
<dbReference type="RefSeq" id="WP_013886257.1">
    <property type="nucleotide sequence ID" value="NC_015672.1"/>
</dbReference>
<accession>F8E662</accession>
<keyword evidence="1" id="KW-1133">Transmembrane helix</keyword>
<organism evidence="2 3">
    <name type="scientific">Flexistipes sinusarabici (strain ATCC 49648 / DSM 4947 / MAS 10)</name>
    <dbReference type="NCBI Taxonomy" id="717231"/>
    <lineage>
        <taxon>Bacteria</taxon>
        <taxon>Pseudomonadati</taxon>
        <taxon>Deferribacterota</taxon>
        <taxon>Deferribacteres</taxon>
        <taxon>Deferribacterales</taxon>
        <taxon>Flexistipitaceae</taxon>
        <taxon>Flexistipes</taxon>
    </lineage>
</organism>
<gene>
    <name evidence="2" type="ordered locus">Flexsi_1114</name>
</gene>
<dbReference type="EMBL" id="CP002858">
    <property type="protein sequence ID" value="AEI14770.1"/>
    <property type="molecule type" value="Genomic_DNA"/>
</dbReference>
<evidence type="ECO:0000256" key="1">
    <source>
        <dbReference type="SAM" id="Phobius"/>
    </source>
</evidence>
<evidence type="ECO:0000313" key="3">
    <source>
        <dbReference type="Proteomes" id="UP000006621"/>
    </source>
</evidence>
<reference evidence="2 3" key="1">
    <citation type="journal article" date="2011" name="Stand. Genomic Sci.">
        <title>Genome sequence of the moderately thermophilic halophile Flexistipes sinusarabici strain (MAS10).</title>
        <authorList>
            <person name="Lapidus A."/>
            <person name="Chertkov O."/>
            <person name="Nolan M."/>
            <person name="Lucas S."/>
            <person name="Hammon N."/>
            <person name="Deshpande S."/>
            <person name="Cheng J.F."/>
            <person name="Tapia R."/>
            <person name="Han C."/>
            <person name="Goodwin L."/>
            <person name="Pitluck S."/>
            <person name="Liolios K."/>
            <person name="Pagani I."/>
            <person name="Ivanova N."/>
            <person name="Huntemann M."/>
            <person name="Mavromatis K."/>
            <person name="Mikhailova N."/>
            <person name="Pati A."/>
            <person name="Chen A."/>
            <person name="Palaniappan K."/>
            <person name="Land M."/>
            <person name="Hauser L."/>
            <person name="Brambilla E.M."/>
            <person name="Rohde M."/>
            <person name="Abt B."/>
            <person name="Spring S."/>
            <person name="Goker M."/>
            <person name="Bristow J."/>
            <person name="Eisen J.A."/>
            <person name="Markowitz V."/>
            <person name="Hugenholtz P."/>
            <person name="Kyrpides N.C."/>
            <person name="Klenk H.P."/>
            <person name="Woyke T."/>
        </authorList>
    </citation>
    <scope>NUCLEOTIDE SEQUENCE [LARGE SCALE GENOMIC DNA]</scope>
    <source>
        <strain evidence="3">DSM 4947 / MAS 10</strain>
    </source>
</reference>
<dbReference type="STRING" id="717231.Flexsi_1114"/>
<dbReference type="Proteomes" id="UP000006621">
    <property type="component" value="Chromosome"/>
</dbReference>
<reference evidence="3" key="2">
    <citation type="submission" date="2011-06" db="EMBL/GenBank/DDBJ databases">
        <title>The complete genome of Flexistipes sinusarabici DSM 4947.</title>
        <authorList>
            <person name="Lucas S."/>
            <person name="Han J."/>
            <person name="Lapidus A."/>
            <person name="Bruce D."/>
            <person name="Goodwin L."/>
            <person name="Pitluck S."/>
            <person name="Peters L."/>
            <person name="Kyrpides N."/>
            <person name="Mavromatis K."/>
            <person name="Ivanova N."/>
            <person name="Mikhailova N."/>
            <person name="Chertkov O."/>
            <person name="Detter J.C."/>
            <person name="Tapia R."/>
            <person name="Han C."/>
            <person name="Land M."/>
            <person name="Hauser L."/>
            <person name="Markowitz V."/>
            <person name="Cheng J.-F."/>
            <person name="Hugenholtz P."/>
            <person name="Woyke T."/>
            <person name="Wu D."/>
            <person name="Spring S."/>
            <person name="Schroeder M."/>
            <person name="Brambilla E."/>
            <person name="Klenk H.-P."/>
            <person name="Eisen J.A."/>
        </authorList>
    </citation>
    <scope>NUCLEOTIDE SEQUENCE [LARGE SCALE GENOMIC DNA]</scope>
    <source>
        <strain evidence="3">DSM 4947 / MAS 10</strain>
    </source>
</reference>
<evidence type="ECO:0000313" key="2">
    <source>
        <dbReference type="EMBL" id="AEI14770.1"/>
    </source>
</evidence>
<dbReference type="AlphaFoldDB" id="F8E662"/>
<keyword evidence="1" id="KW-0472">Membrane</keyword>
<dbReference type="KEGG" id="fsi:Flexsi_1114"/>
<proteinExistence type="predicted"/>
<protein>
    <recommendedName>
        <fullName evidence="4">SPOR domain-containing protein</fullName>
    </recommendedName>
</protein>
<dbReference type="OrthoDB" id="9810732at2"/>
<keyword evidence="3" id="KW-1185">Reference proteome</keyword>
<evidence type="ECO:0008006" key="4">
    <source>
        <dbReference type="Google" id="ProtNLM"/>
    </source>
</evidence>
<dbReference type="HOGENOM" id="CLU_1014709_0_0_0"/>
<name>F8E662_FLESM</name>
<sequence>MIDINLLKYFDKSFSEIYKIENESEVSDKKALPKKFFINLSTNPKVYLPVLLFLLILFALSLYSLRATISGMDSNIQTNDRTEIVRKSPPVKEQIVKKEVIPVTIDNDTRGVNDKKQEAVKTGAIKTVKQETLGKKSDKNIPSSSIKPIKNKKEQQNKKSYVIIVKGLYKSKIDKVQKLSETFGVKVSKTLQLQTGKQLWRVYVADVNSDIKIGDIRVKTVATFADKNKAVNFAKERKGKFFIKKENIMNEEYNVKIEGFKSINKAKEFAEKIK</sequence>
<feature type="transmembrane region" description="Helical" evidence="1">
    <location>
        <begin position="46"/>
        <end position="65"/>
    </location>
</feature>